<dbReference type="SUPFAM" id="SSF48008">
    <property type="entry name" value="GntR ligand-binding domain-like"/>
    <property type="match status" value="1"/>
</dbReference>
<proteinExistence type="predicted"/>
<dbReference type="PROSITE" id="PS50949">
    <property type="entry name" value="HTH_GNTR"/>
    <property type="match status" value="1"/>
</dbReference>
<dbReference type="EMBL" id="CP044067">
    <property type="protein sequence ID" value="QET06407.1"/>
    <property type="molecule type" value="Genomic_DNA"/>
</dbReference>
<dbReference type="SMART" id="SM00895">
    <property type="entry name" value="FCD"/>
    <property type="match status" value="1"/>
</dbReference>
<evidence type="ECO:0000313" key="6">
    <source>
        <dbReference type="Proteomes" id="UP000322822"/>
    </source>
</evidence>
<dbReference type="Proteomes" id="UP000322822">
    <property type="component" value="Chromosome 2"/>
</dbReference>
<keyword evidence="1" id="KW-0805">Transcription regulation</keyword>
<reference evidence="5 6" key="1">
    <citation type="submission" date="2019-09" db="EMBL/GenBank/DDBJ databases">
        <title>FDA dAtabase for Regulatory Grade micrObial Sequences (FDA-ARGOS): Supporting development and validation of Infectious Disease Dx tests.</title>
        <authorList>
            <person name="Sciortino C."/>
            <person name="Tallon L."/>
            <person name="Sadzewicz L."/>
            <person name="Vavikolanu K."/>
            <person name="Mehta A."/>
            <person name="Aluvathingal J."/>
            <person name="Nadendla S."/>
            <person name="Nandy P."/>
            <person name="Geyer C."/>
            <person name="Yan Y."/>
            <person name="Sichtig H."/>
        </authorList>
    </citation>
    <scope>NUCLEOTIDE SEQUENCE [LARGE SCALE GENOMIC DNA]</scope>
    <source>
        <strain evidence="5 6">FDAARGOS_664</strain>
    </source>
</reference>
<dbReference type="InterPro" id="IPR008920">
    <property type="entry name" value="TF_FadR/GntR_C"/>
</dbReference>
<evidence type="ECO:0000256" key="3">
    <source>
        <dbReference type="ARBA" id="ARBA00023163"/>
    </source>
</evidence>
<dbReference type="SUPFAM" id="SSF46785">
    <property type="entry name" value="Winged helix' DNA-binding domain"/>
    <property type="match status" value="1"/>
</dbReference>
<dbReference type="InterPro" id="IPR036388">
    <property type="entry name" value="WH-like_DNA-bd_sf"/>
</dbReference>
<dbReference type="PANTHER" id="PTHR43537:SF24">
    <property type="entry name" value="GLUCONATE OPERON TRANSCRIPTIONAL REPRESSOR"/>
    <property type="match status" value="1"/>
</dbReference>
<dbReference type="Pfam" id="PF00392">
    <property type="entry name" value="GntR"/>
    <property type="match status" value="1"/>
</dbReference>
<keyword evidence="2" id="KW-0238">DNA-binding</keyword>
<protein>
    <submittedName>
        <fullName evidence="5">GntR family transcriptional regulator</fullName>
    </submittedName>
</protein>
<dbReference type="InterPro" id="IPR011711">
    <property type="entry name" value="GntR_C"/>
</dbReference>
<dbReference type="PANTHER" id="PTHR43537">
    <property type="entry name" value="TRANSCRIPTIONAL REGULATOR, GNTR FAMILY"/>
    <property type="match status" value="1"/>
</dbReference>
<evidence type="ECO:0000256" key="2">
    <source>
        <dbReference type="ARBA" id="ARBA00023125"/>
    </source>
</evidence>
<dbReference type="InterPro" id="IPR036390">
    <property type="entry name" value="WH_DNA-bd_sf"/>
</dbReference>
<evidence type="ECO:0000313" key="5">
    <source>
        <dbReference type="EMBL" id="QET06407.1"/>
    </source>
</evidence>
<dbReference type="GO" id="GO:0003700">
    <property type="term" value="F:DNA-binding transcription factor activity"/>
    <property type="evidence" value="ECO:0007669"/>
    <property type="project" value="InterPro"/>
</dbReference>
<accession>A0A5P2HDQ6</accession>
<evidence type="ECO:0000256" key="1">
    <source>
        <dbReference type="ARBA" id="ARBA00023015"/>
    </source>
</evidence>
<organism evidence="5 6">
    <name type="scientific">Cupriavidus pauculus</name>
    <dbReference type="NCBI Taxonomy" id="82633"/>
    <lineage>
        <taxon>Bacteria</taxon>
        <taxon>Pseudomonadati</taxon>
        <taxon>Pseudomonadota</taxon>
        <taxon>Betaproteobacteria</taxon>
        <taxon>Burkholderiales</taxon>
        <taxon>Burkholderiaceae</taxon>
        <taxon>Cupriavidus</taxon>
    </lineage>
</organism>
<feature type="domain" description="HTH gntR-type" evidence="4">
    <location>
        <begin position="35"/>
        <end position="102"/>
    </location>
</feature>
<evidence type="ECO:0000259" key="4">
    <source>
        <dbReference type="PROSITE" id="PS50949"/>
    </source>
</evidence>
<dbReference type="SMART" id="SM00345">
    <property type="entry name" value="HTH_GNTR"/>
    <property type="match status" value="1"/>
</dbReference>
<gene>
    <name evidence="5" type="ORF">FOB72_31465</name>
</gene>
<dbReference type="Pfam" id="PF07729">
    <property type="entry name" value="FCD"/>
    <property type="match status" value="1"/>
</dbReference>
<dbReference type="OrthoDB" id="8689330at2"/>
<dbReference type="Gene3D" id="1.20.120.530">
    <property type="entry name" value="GntR ligand-binding domain-like"/>
    <property type="match status" value="1"/>
</dbReference>
<dbReference type="GO" id="GO:0003677">
    <property type="term" value="F:DNA binding"/>
    <property type="evidence" value="ECO:0007669"/>
    <property type="project" value="UniProtKB-KW"/>
</dbReference>
<keyword evidence="3" id="KW-0804">Transcription</keyword>
<dbReference type="AlphaFoldDB" id="A0A5P2HDQ6"/>
<sequence length="242" mass="26845">MTKTTALAFPASAVETETDASLLPAATADETPKERALGNLAYEAVLDLLVSGGLHPGDPIQERALAAQLGFSRTPLREALHRLEGERLLERGANSRLFVRQVTVQEILEALHVRRLLEPDAASRAAGQIPQSELERLRRRVEELLARNEPGNPEHQVLDADLHGVICKYCDNEMLAGIIAEVRRKTRMFSLKRLERRLGPVCHEHLAMIAALERGDGAEAARQTAEHIDNIRASILEKLARW</sequence>
<dbReference type="InterPro" id="IPR000524">
    <property type="entry name" value="Tscrpt_reg_HTH_GntR"/>
</dbReference>
<dbReference type="Gene3D" id="1.10.10.10">
    <property type="entry name" value="Winged helix-like DNA-binding domain superfamily/Winged helix DNA-binding domain"/>
    <property type="match status" value="1"/>
</dbReference>
<name>A0A5P2HDQ6_9BURK</name>